<dbReference type="PANTHER" id="PTHR24221">
    <property type="entry name" value="ATP-BINDING CASSETTE SUB-FAMILY B"/>
    <property type="match status" value="1"/>
</dbReference>
<dbReference type="PROSITE" id="PS50929">
    <property type="entry name" value="ABC_TM1F"/>
    <property type="match status" value="1"/>
</dbReference>
<dbReference type="RefSeq" id="WP_276235679.1">
    <property type="nucleotide sequence ID" value="NZ_CP119802.1"/>
</dbReference>
<dbReference type="CDD" id="cd18565">
    <property type="entry name" value="ABC_6TM_exporter_like"/>
    <property type="match status" value="1"/>
</dbReference>
<keyword evidence="2" id="KW-0813">Transport</keyword>
<evidence type="ECO:0000259" key="10">
    <source>
        <dbReference type="PROSITE" id="PS50893"/>
    </source>
</evidence>
<gene>
    <name evidence="12" type="ORF">ACFQJ4_04955</name>
</gene>
<dbReference type="PROSITE" id="PS00211">
    <property type="entry name" value="ABC_TRANSPORTER_1"/>
    <property type="match status" value="1"/>
</dbReference>
<evidence type="ECO:0000256" key="9">
    <source>
        <dbReference type="SAM" id="Phobius"/>
    </source>
</evidence>
<dbReference type="GO" id="GO:0055085">
    <property type="term" value="P:transmembrane transport"/>
    <property type="evidence" value="ECO:0007669"/>
    <property type="project" value="UniProtKB-ARBA"/>
</dbReference>
<evidence type="ECO:0000256" key="4">
    <source>
        <dbReference type="ARBA" id="ARBA00022692"/>
    </source>
</evidence>
<feature type="domain" description="ABC transporter" evidence="10">
    <location>
        <begin position="374"/>
        <end position="608"/>
    </location>
</feature>
<evidence type="ECO:0000313" key="13">
    <source>
        <dbReference type="Proteomes" id="UP001596398"/>
    </source>
</evidence>
<dbReference type="InterPro" id="IPR011527">
    <property type="entry name" value="ABC1_TM_dom"/>
</dbReference>
<dbReference type="PROSITE" id="PS50893">
    <property type="entry name" value="ABC_TRANSPORTER_2"/>
    <property type="match status" value="1"/>
</dbReference>
<dbReference type="InterPro" id="IPR017871">
    <property type="entry name" value="ABC_transporter-like_CS"/>
</dbReference>
<evidence type="ECO:0000256" key="6">
    <source>
        <dbReference type="ARBA" id="ARBA00022840"/>
    </source>
</evidence>
<dbReference type="Proteomes" id="UP001596398">
    <property type="component" value="Unassembled WGS sequence"/>
</dbReference>
<dbReference type="Pfam" id="PF00005">
    <property type="entry name" value="ABC_tran"/>
    <property type="match status" value="1"/>
</dbReference>
<evidence type="ECO:0000256" key="3">
    <source>
        <dbReference type="ARBA" id="ARBA00022475"/>
    </source>
</evidence>
<evidence type="ECO:0000313" key="12">
    <source>
        <dbReference type="EMBL" id="MFC7234666.1"/>
    </source>
</evidence>
<feature type="transmembrane region" description="Helical" evidence="9">
    <location>
        <begin position="298"/>
        <end position="320"/>
    </location>
</feature>
<keyword evidence="6 12" id="KW-0067">ATP-binding</keyword>
<keyword evidence="3" id="KW-1003">Cell membrane</keyword>
<proteinExistence type="predicted"/>
<evidence type="ECO:0000259" key="11">
    <source>
        <dbReference type="PROSITE" id="PS50929"/>
    </source>
</evidence>
<dbReference type="Gene3D" id="1.20.1560.10">
    <property type="entry name" value="ABC transporter type 1, transmembrane domain"/>
    <property type="match status" value="1"/>
</dbReference>
<name>A0ABD5ZMM3_9EURY</name>
<dbReference type="SMART" id="SM00382">
    <property type="entry name" value="AAA"/>
    <property type="match status" value="1"/>
</dbReference>
<evidence type="ECO:0000256" key="2">
    <source>
        <dbReference type="ARBA" id="ARBA00022448"/>
    </source>
</evidence>
<comment type="caution">
    <text evidence="12">The sequence shown here is derived from an EMBL/GenBank/DDBJ whole genome shotgun (WGS) entry which is preliminary data.</text>
</comment>
<evidence type="ECO:0000256" key="5">
    <source>
        <dbReference type="ARBA" id="ARBA00022741"/>
    </source>
</evidence>
<feature type="domain" description="ABC transmembrane type-1" evidence="11">
    <location>
        <begin position="35"/>
        <end position="339"/>
    </location>
</feature>
<dbReference type="EMBL" id="JBHTAP010000001">
    <property type="protein sequence ID" value="MFC7234666.1"/>
    <property type="molecule type" value="Genomic_DNA"/>
</dbReference>
<accession>A0ABD5ZMM3</accession>
<evidence type="ECO:0000256" key="1">
    <source>
        <dbReference type="ARBA" id="ARBA00004651"/>
    </source>
</evidence>
<dbReference type="InterPro" id="IPR039421">
    <property type="entry name" value="Type_1_exporter"/>
</dbReference>
<dbReference type="InterPro" id="IPR003439">
    <property type="entry name" value="ABC_transporter-like_ATP-bd"/>
</dbReference>
<dbReference type="InterPro" id="IPR027417">
    <property type="entry name" value="P-loop_NTPase"/>
</dbReference>
<dbReference type="InterPro" id="IPR003593">
    <property type="entry name" value="AAA+_ATPase"/>
</dbReference>
<comment type="subcellular location">
    <subcellularLocation>
        <location evidence="1">Cell membrane</location>
        <topology evidence="1">Multi-pass membrane protein</topology>
    </subcellularLocation>
</comment>
<dbReference type="Gene3D" id="3.40.50.300">
    <property type="entry name" value="P-loop containing nucleotide triphosphate hydrolases"/>
    <property type="match status" value="1"/>
</dbReference>
<feature type="transmembrane region" description="Helical" evidence="9">
    <location>
        <begin position="83"/>
        <end position="107"/>
    </location>
</feature>
<keyword evidence="7 9" id="KW-1133">Transmembrane helix</keyword>
<feature type="transmembrane region" description="Helical" evidence="9">
    <location>
        <begin position="274"/>
        <end position="292"/>
    </location>
</feature>
<dbReference type="PANTHER" id="PTHR24221:SF654">
    <property type="entry name" value="ATP-BINDING CASSETTE SUB-FAMILY B MEMBER 6"/>
    <property type="match status" value="1"/>
</dbReference>
<evidence type="ECO:0000256" key="8">
    <source>
        <dbReference type="ARBA" id="ARBA00023136"/>
    </source>
</evidence>
<dbReference type="GeneID" id="79266334"/>
<dbReference type="AlphaFoldDB" id="A0ABD5ZMM3"/>
<dbReference type="FunFam" id="3.40.50.300:FF:000221">
    <property type="entry name" value="Multidrug ABC transporter ATP-binding protein"/>
    <property type="match status" value="1"/>
</dbReference>
<evidence type="ECO:0000256" key="7">
    <source>
        <dbReference type="ARBA" id="ARBA00022989"/>
    </source>
</evidence>
<keyword evidence="8 9" id="KW-0472">Membrane</keyword>
<dbReference type="SUPFAM" id="SSF52540">
    <property type="entry name" value="P-loop containing nucleoside triphosphate hydrolases"/>
    <property type="match status" value="1"/>
</dbReference>
<dbReference type="SUPFAM" id="SSF90123">
    <property type="entry name" value="ABC transporter transmembrane region"/>
    <property type="match status" value="1"/>
</dbReference>
<organism evidence="12 13">
    <name type="scientific">Halosegnis marinus</name>
    <dbReference type="NCBI Taxonomy" id="3034023"/>
    <lineage>
        <taxon>Archaea</taxon>
        <taxon>Methanobacteriati</taxon>
        <taxon>Methanobacteriota</taxon>
        <taxon>Stenosarchaea group</taxon>
        <taxon>Halobacteria</taxon>
        <taxon>Halobacteriales</taxon>
        <taxon>Natronomonadaceae</taxon>
        <taxon>Halosegnis</taxon>
    </lineage>
</organism>
<dbReference type="GO" id="GO:0005524">
    <property type="term" value="F:ATP binding"/>
    <property type="evidence" value="ECO:0007669"/>
    <property type="project" value="UniProtKB-KW"/>
</dbReference>
<keyword evidence="4 9" id="KW-0812">Transmembrane</keyword>
<feature type="transmembrane region" description="Helical" evidence="9">
    <location>
        <begin position="34"/>
        <end position="63"/>
    </location>
</feature>
<dbReference type="Pfam" id="PF00664">
    <property type="entry name" value="ABC_membrane"/>
    <property type="match status" value="1"/>
</dbReference>
<reference evidence="12 13" key="1">
    <citation type="journal article" date="2019" name="Int. J. Syst. Evol. Microbiol.">
        <title>The Global Catalogue of Microorganisms (GCM) 10K type strain sequencing project: providing services to taxonomists for standard genome sequencing and annotation.</title>
        <authorList>
            <consortium name="The Broad Institute Genomics Platform"/>
            <consortium name="The Broad Institute Genome Sequencing Center for Infectious Disease"/>
            <person name="Wu L."/>
            <person name="Ma J."/>
        </authorList>
    </citation>
    <scope>NUCLEOTIDE SEQUENCE [LARGE SCALE GENOMIC DNA]</scope>
    <source>
        <strain evidence="12 13">DT85</strain>
    </source>
</reference>
<keyword evidence="5" id="KW-0547">Nucleotide-binding</keyword>
<keyword evidence="13" id="KW-1185">Reference proteome</keyword>
<dbReference type="InterPro" id="IPR036640">
    <property type="entry name" value="ABC1_TM_sf"/>
</dbReference>
<dbReference type="GO" id="GO:0005886">
    <property type="term" value="C:plasma membrane"/>
    <property type="evidence" value="ECO:0007669"/>
    <property type="project" value="UniProtKB-SubCell"/>
</dbReference>
<sequence length="629" mass="69342">MSDSEGSLDGLRDRATDPMRYLAVRYGRDHVPELALGGLMTVVGAALFSVPAFVLGVALDAIFDNTRPFALPLVPDAWLPTTLAGQFWLTVGIVSGSFLLAAVAGYVRGWALNRVAQDVQHEVRTDTYAEMQTQRLGFFDDHQTGEVMSVLNNDVNQLESFLSQDLQAGVRIAVTAVVIGAITLYLHWQLALVTLAMVPLLGYASYRFQREIEPKYGEVRSSVGRLNARLENNIGGITVIKAFGRERYEADRVTEASDDYRDANWDAILTRIRFFPTLVLITALGYGATFALGGYVYLFGGFGVFTLPLTVGTLVPFLLYSRRLMYPMQQFGQVLNNYQYAYAATERIVGLLREPDRIPDRDDGVELDTIDGAVEYENVTFSYDGDEPVLDDVSLSVEPGETVGLVGRTGAGKTTLTKLLMRLYDPDEGVVRLDGHDVRDVDLRSLRRHLGYVSQEPFLFGGTVRENVAYGQRDVDPADLEAALRKAGAWDFVRDLDDGLDTTVGERGVKLSGGQRQRLAIARAILEDPSLLVLDEATSHVDNETEVVVQRNVDEMVADRTTFVIAHRLSTVRNADRIVVLDDGRIAETGTHDELLAADGLYADLWRVQVGEVEALPEGFVREGSAADD</sequence>
<protein>
    <submittedName>
        <fullName evidence="12">ABC transporter ATP-binding protein</fullName>
    </submittedName>
</protein>